<evidence type="ECO:0000256" key="1">
    <source>
        <dbReference type="ARBA" id="ARBA00022737"/>
    </source>
</evidence>
<feature type="domain" description="K Homology" evidence="4">
    <location>
        <begin position="121"/>
        <end position="191"/>
    </location>
</feature>
<feature type="compositionally biased region" description="Polar residues" evidence="3">
    <location>
        <begin position="71"/>
        <end position="85"/>
    </location>
</feature>
<proteinExistence type="predicted"/>
<feature type="region of interest" description="Disordered" evidence="3">
    <location>
        <begin position="1"/>
        <end position="115"/>
    </location>
</feature>
<feature type="compositionally biased region" description="Polar residues" evidence="3">
    <location>
        <begin position="50"/>
        <end position="59"/>
    </location>
</feature>
<reference evidence="5 6" key="1">
    <citation type="journal article" date="2018" name="MBio">
        <title>Comparative Genomics Reveals the Core Gene Toolbox for the Fungus-Insect Symbiosis.</title>
        <authorList>
            <person name="Wang Y."/>
            <person name="Stata M."/>
            <person name="Wang W."/>
            <person name="Stajich J.E."/>
            <person name="White M.M."/>
            <person name="Moncalvo J.M."/>
        </authorList>
    </citation>
    <scope>NUCLEOTIDE SEQUENCE [LARGE SCALE GENOMIC DNA]</scope>
    <source>
        <strain evidence="5 6">AUS-77-4</strain>
    </source>
</reference>
<dbReference type="Pfam" id="PF00013">
    <property type="entry name" value="KH_1"/>
    <property type="match status" value="3"/>
</dbReference>
<dbReference type="CDD" id="cd22456">
    <property type="entry name" value="KH-I_Rnc1_rpt2"/>
    <property type="match status" value="1"/>
</dbReference>
<organism evidence="5 6">
    <name type="scientific">Furculomyces boomerangus</name>
    <dbReference type="NCBI Taxonomy" id="61424"/>
    <lineage>
        <taxon>Eukaryota</taxon>
        <taxon>Fungi</taxon>
        <taxon>Fungi incertae sedis</taxon>
        <taxon>Zoopagomycota</taxon>
        <taxon>Kickxellomycotina</taxon>
        <taxon>Harpellomycetes</taxon>
        <taxon>Harpellales</taxon>
        <taxon>Harpellaceae</taxon>
        <taxon>Furculomyces</taxon>
    </lineage>
</organism>
<evidence type="ECO:0000313" key="6">
    <source>
        <dbReference type="Proteomes" id="UP000245699"/>
    </source>
</evidence>
<dbReference type="EMBL" id="MBFT01000444">
    <property type="protein sequence ID" value="PVU91033.1"/>
    <property type="molecule type" value="Genomic_DNA"/>
</dbReference>
<dbReference type="SUPFAM" id="SSF54791">
    <property type="entry name" value="Eukaryotic type KH-domain (KH-domain type I)"/>
    <property type="match status" value="3"/>
</dbReference>
<protein>
    <recommendedName>
        <fullName evidence="4">K Homology domain-containing protein</fullName>
    </recommendedName>
</protein>
<dbReference type="InterPro" id="IPR004088">
    <property type="entry name" value="KH_dom_type_1"/>
</dbReference>
<dbReference type="PROSITE" id="PS50890">
    <property type="entry name" value="PUA"/>
    <property type="match status" value="1"/>
</dbReference>
<feature type="domain" description="K Homology" evidence="4">
    <location>
        <begin position="212"/>
        <end position="283"/>
    </location>
</feature>
<dbReference type="AlphaFoldDB" id="A0A2T9YFC6"/>
<dbReference type="Proteomes" id="UP000245699">
    <property type="component" value="Unassembled WGS sequence"/>
</dbReference>
<dbReference type="GO" id="GO:0003723">
    <property type="term" value="F:RNA binding"/>
    <property type="evidence" value="ECO:0007669"/>
    <property type="project" value="UniProtKB-UniRule"/>
</dbReference>
<evidence type="ECO:0000256" key="2">
    <source>
        <dbReference type="PROSITE-ProRule" id="PRU00117"/>
    </source>
</evidence>
<evidence type="ECO:0000256" key="3">
    <source>
        <dbReference type="SAM" id="MobiDB-lite"/>
    </source>
</evidence>
<feature type="compositionally biased region" description="Basic and acidic residues" evidence="3">
    <location>
        <begin position="88"/>
        <end position="98"/>
    </location>
</feature>
<dbReference type="Gene3D" id="3.30.1370.10">
    <property type="entry name" value="K Homology domain, type 1"/>
    <property type="match status" value="3"/>
</dbReference>
<dbReference type="SMART" id="SM00322">
    <property type="entry name" value="KH"/>
    <property type="match status" value="3"/>
</dbReference>
<evidence type="ECO:0000313" key="5">
    <source>
        <dbReference type="EMBL" id="PVU91033.1"/>
    </source>
</evidence>
<dbReference type="InterPro" id="IPR049786">
    <property type="entry name" value="Rnc1_KH-I_3"/>
</dbReference>
<accession>A0A2T9YFC6</accession>
<dbReference type="STRING" id="61424.A0A2T9YFC6"/>
<dbReference type="PANTHER" id="PTHR10288">
    <property type="entry name" value="KH DOMAIN CONTAINING RNA BINDING PROTEIN"/>
    <property type="match status" value="1"/>
</dbReference>
<dbReference type="OrthoDB" id="1937934at2759"/>
<feature type="domain" description="K Homology" evidence="4">
    <location>
        <begin position="534"/>
        <end position="605"/>
    </location>
</feature>
<evidence type="ECO:0000259" key="4">
    <source>
        <dbReference type="SMART" id="SM00322"/>
    </source>
</evidence>
<dbReference type="PROSITE" id="PS50084">
    <property type="entry name" value="KH_TYPE_1"/>
    <property type="match status" value="3"/>
</dbReference>
<feature type="compositionally biased region" description="Polar residues" evidence="3">
    <location>
        <begin position="99"/>
        <end position="114"/>
    </location>
</feature>
<keyword evidence="2" id="KW-0694">RNA-binding</keyword>
<sequence length="633" mass="69095">MESPNSKIHSPANQLAKDINNLSVLNVSQKSPKKPTRAPHKKTPEYLSTPPKNTNTATRTSKDNESPEPTKITSSGIEDNETIVSPNYDDHHKKELSENKSTTPEIKTHTSNKVPPTIEDSMITLRALLSSKEAGIIIGRGGKSVSDLRNYTNVKAGVSKVIPGIYDRVLSITGHLGEVAKAYEFISDALASNHINPITGVVTTLHGDTKNKLIVVKILISHSLMGSIIGKQGLKIKKIQDLSDTKIVATKEMLPQSTERIVEIHGSVEGIKIAIYEIGKCLIEDWERGVGTVLYNPTTRVPSVSSQSNPYINNIYSSFEFAHFDDLSKAGNFSQTAEFNYNSLADAIDAKNNQFSQSSAFSSPFSNSVLGNGLSSSNREGINSYYGANTTSTQPPGFSRQRSHTISASLFNQPRLSYGSEYMYHQQLRGSNNDFIGSAHTLPPKPHNAGTTAFPQVSDSAFNSAQNMDSGGSGITNFRKNETTNNMSDYPSPLNRFSPATGRLRSYSLANTVNPFLANQQINNDPSSYFGHSTIETQEVTIPGDMVGCIIGKSGTRITEIRKLSKSRIAIAKDPSPESGDRLFTITGTPENNKKALFLIYGQLEAENERRIANAQLAVDLEAINKQQNHNRT</sequence>
<dbReference type="CDD" id="cd22455">
    <property type="entry name" value="KH-I_Rnc1_rpt1"/>
    <property type="match status" value="1"/>
</dbReference>
<dbReference type="CDD" id="cd22457">
    <property type="entry name" value="KH-I_Rnc1_rpt3"/>
    <property type="match status" value="1"/>
</dbReference>
<name>A0A2T9YFC6_9FUNG</name>
<feature type="compositionally biased region" description="Polar residues" evidence="3">
    <location>
        <begin position="20"/>
        <end position="30"/>
    </location>
</feature>
<feature type="compositionally biased region" description="Polar residues" evidence="3">
    <location>
        <begin position="1"/>
        <end position="13"/>
    </location>
</feature>
<comment type="caution">
    <text evidence="5">The sequence shown here is derived from an EMBL/GenBank/DDBJ whole genome shotgun (WGS) entry which is preliminary data.</text>
</comment>
<keyword evidence="1" id="KW-0677">Repeat</keyword>
<gene>
    <name evidence="5" type="ORF">BB559_004345</name>
</gene>
<dbReference type="InterPro" id="IPR004087">
    <property type="entry name" value="KH_dom"/>
</dbReference>
<keyword evidence="6" id="KW-1185">Reference proteome</keyword>
<dbReference type="InterPro" id="IPR036612">
    <property type="entry name" value="KH_dom_type_1_sf"/>
</dbReference>
<feature type="compositionally biased region" description="Basic residues" evidence="3">
    <location>
        <begin position="31"/>
        <end position="41"/>
    </location>
</feature>